<feature type="region of interest" description="Disordered" evidence="1">
    <location>
        <begin position="1"/>
        <end position="30"/>
    </location>
</feature>
<dbReference type="RefSeq" id="WP_245813697.1">
    <property type="nucleotide sequence ID" value="NZ_FXXQ01000003.1"/>
</dbReference>
<evidence type="ECO:0000259" key="3">
    <source>
        <dbReference type="Pfam" id="PF00892"/>
    </source>
</evidence>
<keyword evidence="2" id="KW-1133">Transmembrane helix</keyword>
<dbReference type="Proteomes" id="UP000201838">
    <property type="component" value="Unassembled WGS sequence"/>
</dbReference>
<feature type="domain" description="EamA" evidence="3">
    <location>
        <begin position="174"/>
        <end position="297"/>
    </location>
</feature>
<feature type="transmembrane region" description="Helical" evidence="2">
    <location>
        <begin position="203"/>
        <end position="225"/>
    </location>
</feature>
<evidence type="ECO:0000313" key="4">
    <source>
        <dbReference type="EMBL" id="SMX23303.1"/>
    </source>
</evidence>
<feature type="transmembrane region" description="Helical" evidence="2">
    <location>
        <begin position="122"/>
        <end position="141"/>
    </location>
</feature>
<proteinExistence type="predicted"/>
<evidence type="ECO:0000256" key="2">
    <source>
        <dbReference type="SAM" id="Phobius"/>
    </source>
</evidence>
<dbReference type="InterPro" id="IPR000620">
    <property type="entry name" value="EamA_dom"/>
</dbReference>
<protein>
    <submittedName>
        <fullName evidence="4">Riboflavin transporter</fullName>
    </submittedName>
</protein>
<name>A0A238IZ45_9RHOB</name>
<dbReference type="PANTHER" id="PTHR22911:SF103">
    <property type="entry name" value="BLR2811 PROTEIN"/>
    <property type="match status" value="1"/>
</dbReference>
<evidence type="ECO:0000313" key="5">
    <source>
        <dbReference type="Proteomes" id="UP000201838"/>
    </source>
</evidence>
<feature type="transmembrane region" description="Helical" evidence="2">
    <location>
        <begin position="66"/>
        <end position="85"/>
    </location>
</feature>
<gene>
    <name evidence="4" type="primary">ribN_4</name>
    <name evidence="4" type="ORF">BOA8489_01408</name>
</gene>
<keyword evidence="5" id="KW-1185">Reference proteome</keyword>
<dbReference type="Pfam" id="PF00892">
    <property type="entry name" value="EamA"/>
    <property type="match status" value="2"/>
</dbReference>
<feature type="domain" description="EamA" evidence="3">
    <location>
        <begin position="33"/>
        <end position="164"/>
    </location>
</feature>
<evidence type="ECO:0000256" key="1">
    <source>
        <dbReference type="SAM" id="MobiDB-lite"/>
    </source>
</evidence>
<sequence length="314" mass="33695">MGGTFKGAPDIVTSATPLEPPDGAPTRRSESGKGAALMLLGMFLFAAVDTGAKLLTEGLHPIQITWTRQLGLLAGAIFLIAYHGRSILRTSHPRLQILRGAMAVGSATLFIVGVTFVPLADAVAVTFVAPFIVTILGALILREPVGWRRWIAVFLGFLGTLIVIRPGMGVIHPAAFFVLVAAVFFAFRQIISRALADTDKTATTVVYTAIVGSALLTLPLPWVWITPDREQLLILLGIALLAGVAEVCVIKALEVAMAVVVAPIHYSMMVWGTFYGFMVFGQLPDMWTIIGAAVIISTGLYTLRREYLVTHGRT</sequence>
<keyword evidence="2" id="KW-0472">Membrane</keyword>
<feature type="transmembrane region" description="Helical" evidence="2">
    <location>
        <begin position="257"/>
        <end position="280"/>
    </location>
</feature>
<organism evidence="4 5">
    <name type="scientific">Boseongicola aestuarii</name>
    <dbReference type="NCBI Taxonomy" id="1470561"/>
    <lineage>
        <taxon>Bacteria</taxon>
        <taxon>Pseudomonadati</taxon>
        <taxon>Pseudomonadota</taxon>
        <taxon>Alphaproteobacteria</taxon>
        <taxon>Rhodobacterales</taxon>
        <taxon>Paracoccaceae</taxon>
        <taxon>Boseongicola</taxon>
    </lineage>
</organism>
<feature type="transmembrane region" description="Helical" evidence="2">
    <location>
        <begin position="150"/>
        <end position="168"/>
    </location>
</feature>
<dbReference type="GO" id="GO:0016020">
    <property type="term" value="C:membrane"/>
    <property type="evidence" value="ECO:0007669"/>
    <property type="project" value="InterPro"/>
</dbReference>
<dbReference type="PANTHER" id="PTHR22911">
    <property type="entry name" value="ACYL-MALONYL CONDENSING ENZYME-RELATED"/>
    <property type="match status" value="1"/>
</dbReference>
<feature type="transmembrane region" description="Helical" evidence="2">
    <location>
        <begin position="286"/>
        <end position="303"/>
    </location>
</feature>
<feature type="transmembrane region" description="Helical" evidence="2">
    <location>
        <begin position="35"/>
        <end position="54"/>
    </location>
</feature>
<dbReference type="InterPro" id="IPR037185">
    <property type="entry name" value="EmrE-like"/>
</dbReference>
<dbReference type="AlphaFoldDB" id="A0A238IZ45"/>
<dbReference type="SUPFAM" id="SSF103481">
    <property type="entry name" value="Multidrug resistance efflux transporter EmrE"/>
    <property type="match status" value="2"/>
</dbReference>
<keyword evidence="2" id="KW-0812">Transmembrane</keyword>
<dbReference type="EMBL" id="FXXQ01000003">
    <property type="protein sequence ID" value="SMX23303.1"/>
    <property type="molecule type" value="Genomic_DNA"/>
</dbReference>
<feature type="transmembrane region" description="Helical" evidence="2">
    <location>
        <begin position="97"/>
        <end position="116"/>
    </location>
</feature>
<feature type="transmembrane region" description="Helical" evidence="2">
    <location>
        <begin position="174"/>
        <end position="191"/>
    </location>
</feature>
<reference evidence="4 5" key="1">
    <citation type="submission" date="2017-05" db="EMBL/GenBank/DDBJ databases">
        <authorList>
            <person name="Song R."/>
            <person name="Chenine A.L."/>
            <person name="Ruprecht R.M."/>
        </authorList>
    </citation>
    <scope>NUCLEOTIDE SEQUENCE [LARGE SCALE GENOMIC DNA]</scope>
    <source>
        <strain evidence="4 5">CECT 8489</strain>
    </source>
</reference>
<accession>A0A238IZ45</accession>
<feature type="transmembrane region" description="Helical" evidence="2">
    <location>
        <begin position="231"/>
        <end position="250"/>
    </location>
</feature>